<feature type="transmembrane region" description="Helical" evidence="1">
    <location>
        <begin position="43"/>
        <end position="64"/>
    </location>
</feature>
<comment type="caution">
    <text evidence="2">The sequence shown here is derived from an EMBL/GenBank/DDBJ whole genome shotgun (WGS) entry which is preliminary data.</text>
</comment>
<evidence type="ECO:0000313" key="3">
    <source>
        <dbReference type="Proteomes" id="UP001597083"/>
    </source>
</evidence>
<organism evidence="2 3">
    <name type="scientific">Actinomadura adrarensis</name>
    <dbReference type="NCBI Taxonomy" id="1819600"/>
    <lineage>
        <taxon>Bacteria</taxon>
        <taxon>Bacillati</taxon>
        <taxon>Actinomycetota</taxon>
        <taxon>Actinomycetes</taxon>
        <taxon>Streptosporangiales</taxon>
        <taxon>Thermomonosporaceae</taxon>
        <taxon>Actinomadura</taxon>
    </lineage>
</organism>
<dbReference type="EMBL" id="JBHTIR010001229">
    <property type="protein sequence ID" value="MFD0852299.1"/>
    <property type="molecule type" value="Genomic_DNA"/>
</dbReference>
<gene>
    <name evidence="2" type="ORF">ACFQ07_08700</name>
</gene>
<feature type="non-terminal residue" evidence="2">
    <location>
        <position position="81"/>
    </location>
</feature>
<keyword evidence="1" id="KW-1133">Transmembrane helix</keyword>
<keyword evidence="1" id="KW-0472">Membrane</keyword>
<sequence>MAESSRLERWGVACLLAVCLLVGLPVLLGQLSGDDPTIGPTWLWWTCYAGYFVLLALTLCGDGAEHLPDLRVRLSGLAVAG</sequence>
<dbReference type="Proteomes" id="UP001597083">
    <property type="component" value="Unassembled WGS sequence"/>
</dbReference>
<name>A0ABW3CCS7_9ACTN</name>
<keyword evidence="3" id="KW-1185">Reference proteome</keyword>
<evidence type="ECO:0000256" key="1">
    <source>
        <dbReference type="SAM" id="Phobius"/>
    </source>
</evidence>
<reference evidence="3" key="1">
    <citation type="journal article" date="2019" name="Int. J. Syst. Evol. Microbiol.">
        <title>The Global Catalogue of Microorganisms (GCM) 10K type strain sequencing project: providing services to taxonomists for standard genome sequencing and annotation.</title>
        <authorList>
            <consortium name="The Broad Institute Genomics Platform"/>
            <consortium name="The Broad Institute Genome Sequencing Center for Infectious Disease"/>
            <person name="Wu L."/>
            <person name="Ma J."/>
        </authorList>
    </citation>
    <scope>NUCLEOTIDE SEQUENCE [LARGE SCALE GENOMIC DNA]</scope>
    <source>
        <strain evidence="3">JCM 31696</strain>
    </source>
</reference>
<protein>
    <submittedName>
        <fullName evidence="2">Uncharacterized protein</fullName>
    </submittedName>
</protein>
<keyword evidence="1" id="KW-0812">Transmembrane</keyword>
<proteinExistence type="predicted"/>
<accession>A0ABW3CCS7</accession>
<evidence type="ECO:0000313" key="2">
    <source>
        <dbReference type="EMBL" id="MFD0852299.1"/>
    </source>
</evidence>